<dbReference type="Pfam" id="PF06754">
    <property type="entry name" value="PhnG"/>
    <property type="match status" value="1"/>
</dbReference>
<comment type="caution">
    <text evidence="1">The sequence shown here is derived from an EMBL/GenBank/DDBJ whole genome shotgun (WGS) entry which is preliminary data.</text>
</comment>
<proteinExistence type="predicted"/>
<dbReference type="OrthoDB" id="530475at2"/>
<dbReference type="EMBL" id="LHPJ01000001">
    <property type="protein sequence ID" value="KOO05337.1"/>
    <property type="molecule type" value="Genomic_DNA"/>
</dbReference>
<keyword evidence="2" id="KW-1185">Reference proteome</keyword>
<dbReference type="NCBIfam" id="TIGR03293">
    <property type="entry name" value="PhnG_redo"/>
    <property type="match status" value="1"/>
</dbReference>
<evidence type="ECO:0008006" key="3">
    <source>
        <dbReference type="Google" id="ProtNLM"/>
    </source>
</evidence>
<organism evidence="1 2">
    <name type="scientific">Vibrio nereis</name>
    <dbReference type="NCBI Taxonomy" id="693"/>
    <lineage>
        <taxon>Bacteria</taxon>
        <taxon>Pseudomonadati</taxon>
        <taxon>Pseudomonadota</taxon>
        <taxon>Gammaproteobacteria</taxon>
        <taxon>Vibrionales</taxon>
        <taxon>Vibrionaceae</taxon>
        <taxon>Vibrio</taxon>
    </lineage>
</organism>
<protein>
    <recommendedName>
        <fullName evidence="3">Phosphonate C-P lyase</fullName>
    </recommendedName>
</protein>
<dbReference type="STRING" id="693.AKJ17_00640"/>
<dbReference type="Proteomes" id="UP000037515">
    <property type="component" value="Unassembled WGS sequence"/>
</dbReference>
<dbReference type="GO" id="GO:0015716">
    <property type="term" value="P:organic phosphonate transport"/>
    <property type="evidence" value="ECO:0007669"/>
    <property type="project" value="InterPro"/>
</dbReference>
<evidence type="ECO:0000313" key="2">
    <source>
        <dbReference type="Proteomes" id="UP000037515"/>
    </source>
</evidence>
<accession>A0A0M0HTW0</accession>
<reference evidence="2" key="1">
    <citation type="submission" date="2015-08" db="EMBL/GenBank/DDBJ databases">
        <title>Vibrio galatheae sp. nov., a novel member of the Vibrionaceae family isolated from the Solomon Islands.</title>
        <authorList>
            <person name="Giubergia S."/>
            <person name="Machado H."/>
            <person name="Mateiu R.V."/>
            <person name="Gram L."/>
        </authorList>
    </citation>
    <scope>NUCLEOTIDE SEQUENCE [LARGE SCALE GENOMIC DNA]</scope>
    <source>
        <strain evidence="2">DSM 19584</strain>
    </source>
</reference>
<dbReference type="PATRIC" id="fig|693.5.peg.130"/>
<name>A0A0M0HTW0_VIBNE</name>
<evidence type="ECO:0000313" key="1">
    <source>
        <dbReference type="EMBL" id="KOO05337.1"/>
    </source>
</evidence>
<sequence length="153" mass="17257">MQIRQNISQAERKAWMKELSLAPPEQLLKLWDAFSNKPTYKHLRATESGLVQVRGRLGNTGDKFNMGDMTITRASVVLDNGLNGFSYIQGRNKQHAEISAAIDALMQSDLAPTINELILTPLNQARLDRQRAATRETLKTKVDFFTLVRGEDE</sequence>
<dbReference type="GO" id="GO:0019634">
    <property type="term" value="P:organic phosphonate metabolic process"/>
    <property type="evidence" value="ECO:0007669"/>
    <property type="project" value="InterPro"/>
</dbReference>
<dbReference type="InterPro" id="IPR009609">
    <property type="entry name" value="Phosphonate_metab_PhnG"/>
</dbReference>
<dbReference type="AlphaFoldDB" id="A0A0M0HTW0"/>
<gene>
    <name evidence="1" type="ORF">AKJ17_00640</name>
</gene>